<organism evidence="2 3">
    <name type="scientific">Ophiocordyceps camponoti-rufipedis</name>
    <dbReference type="NCBI Taxonomy" id="2004952"/>
    <lineage>
        <taxon>Eukaryota</taxon>
        <taxon>Fungi</taxon>
        <taxon>Dikarya</taxon>
        <taxon>Ascomycota</taxon>
        <taxon>Pezizomycotina</taxon>
        <taxon>Sordariomycetes</taxon>
        <taxon>Hypocreomycetidae</taxon>
        <taxon>Hypocreales</taxon>
        <taxon>Ophiocordycipitaceae</taxon>
        <taxon>Ophiocordyceps</taxon>
    </lineage>
</organism>
<feature type="region of interest" description="Disordered" evidence="1">
    <location>
        <begin position="67"/>
        <end position="92"/>
    </location>
</feature>
<name>A0A2C5YTB6_9HYPO</name>
<feature type="compositionally biased region" description="Polar residues" evidence="1">
    <location>
        <begin position="67"/>
        <end position="79"/>
    </location>
</feature>
<sequence length="146" mass="16356">MRPRHSASSPSIRLDRRLSEVFTRRKMRMVSPPAQCPDRKEAKSAGARCSESIRHLLPQTYCPTFCGSPQHNQASSASHSGHLDNSGRFTQDQPRLVVSSFRDLEISEAKLHSAVPRPKLATIYRSDSLRFEGSRRGAKVVLATNR</sequence>
<dbReference type="EMBL" id="NJES01000579">
    <property type="protein sequence ID" value="PHH70853.1"/>
    <property type="molecule type" value="Genomic_DNA"/>
</dbReference>
<proteinExistence type="predicted"/>
<gene>
    <name evidence="2" type="ORF">CDD80_5686</name>
</gene>
<protein>
    <submittedName>
        <fullName evidence="2">Uncharacterized protein</fullName>
    </submittedName>
</protein>
<keyword evidence="3" id="KW-1185">Reference proteome</keyword>
<evidence type="ECO:0000256" key="1">
    <source>
        <dbReference type="SAM" id="MobiDB-lite"/>
    </source>
</evidence>
<dbReference type="AlphaFoldDB" id="A0A2C5YTB6"/>
<evidence type="ECO:0000313" key="3">
    <source>
        <dbReference type="Proteomes" id="UP000226431"/>
    </source>
</evidence>
<evidence type="ECO:0000313" key="2">
    <source>
        <dbReference type="EMBL" id="PHH70853.1"/>
    </source>
</evidence>
<reference evidence="2 3" key="1">
    <citation type="submission" date="2017-06" db="EMBL/GenBank/DDBJ databases">
        <title>Ant-infecting Ophiocordyceps genomes reveal a high diversity of potential behavioral manipulation genes and a possible major role for enterotoxins.</title>
        <authorList>
            <person name="De Bekker C."/>
            <person name="Evans H.C."/>
            <person name="Brachmann A."/>
            <person name="Hughes D.P."/>
        </authorList>
    </citation>
    <scope>NUCLEOTIDE SEQUENCE [LARGE SCALE GENOMIC DNA]</scope>
    <source>
        <strain evidence="2 3">Map16</strain>
    </source>
</reference>
<comment type="caution">
    <text evidence="2">The sequence shown here is derived from an EMBL/GenBank/DDBJ whole genome shotgun (WGS) entry which is preliminary data.</text>
</comment>
<dbReference type="Proteomes" id="UP000226431">
    <property type="component" value="Unassembled WGS sequence"/>
</dbReference>
<accession>A0A2C5YTB6</accession>